<evidence type="ECO:0000313" key="3">
    <source>
        <dbReference type="Proteomes" id="UP000823388"/>
    </source>
</evidence>
<feature type="region of interest" description="Disordered" evidence="1">
    <location>
        <begin position="69"/>
        <end position="135"/>
    </location>
</feature>
<feature type="compositionally biased region" description="Low complexity" evidence="1">
    <location>
        <begin position="30"/>
        <end position="39"/>
    </location>
</feature>
<comment type="caution">
    <text evidence="2">The sequence shown here is derived from an EMBL/GenBank/DDBJ whole genome shotgun (WGS) entry which is preliminary data.</text>
</comment>
<keyword evidence="3" id="KW-1185">Reference proteome</keyword>
<feature type="region of interest" description="Disordered" evidence="1">
    <location>
        <begin position="1"/>
        <end position="52"/>
    </location>
</feature>
<organism evidence="2 3">
    <name type="scientific">Panicum virgatum</name>
    <name type="common">Blackwell switchgrass</name>
    <dbReference type="NCBI Taxonomy" id="38727"/>
    <lineage>
        <taxon>Eukaryota</taxon>
        <taxon>Viridiplantae</taxon>
        <taxon>Streptophyta</taxon>
        <taxon>Embryophyta</taxon>
        <taxon>Tracheophyta</taxon>
        <taxon>Spermatophyta</taxon>
        <taxon>Magnoliopsida</taxon>
        <taxon>Liliopsida</taxon>
        <taxon>Poales</taxon>
        <taxon>Poaceae</taxon>
        <taxon>PACMAD clade</taxon>
        <taxon>Panicoideae</taxon>
        <taxon>Panicodae</taxon>
        <taxon>Paniceae</taxon>
        <taxon>Panicinae</taxon>
        <taxon>Panicum</taxon>
        <taxon>Panicum sect. Hiantes</taxon>
    </lineage>
</organism>
<protein>
    <submittedName>
        <fullName evidence="2">Uncharacterized protein</fullName>
    </submittedName>
</protein>
<sequence>MRTPAPSPAARRGRGSSASLEGEGPPPAPEGASPEEGGATARRRAVLGPGSGRPRALLVLAATTAAAEPVGDLGSPLGRPNRGTRSMAADGEGPGACMHLRATLLHLGPPPPWPSFRPRGAAAPTPPSHGRREELPPLLLPPAAVARRPAVRAAGPAPRLASPRAACLGREEAPRRSGCPPTRGGGVRFWIWMRKK</sequence>
<proteinExistence type="predicted"/>
<name>A0A8T0T6U3_PANVG</name>
<reference evidence="2" key="1">
    <citation type="submission" date="2020-05" db="EMBL/GenBank/DDBJ databases">
        <title>WGS assembly of Panicum virgatum.</title>
        <authorList>
            <person name="Lovell J.T."/>
            <person name="Jenkins J."/>
            <person name="Shu S."/>
            <person name="Juenger T.E."/>
            <person name="Schmutz J."/>
        </authorList>
    </citation>
    <scope>NUCLEOTIDE SEQUENCE</scope>
    <source>
        <strain evidence="2">AP13</strain>
    </source>
</reference>
<dbReference type="EMBL" id="CM029044">
    <property type="protein sequence ID" value="KAG2606750.1"/>
    <property type="molecule type" value="Genomic_DNA"/>
</dbReference>
<dbReference type="Proteomes" id="UP000823388">
    <property type="component" value="Chromosome 4N"/>
</dbReference>
<evidence type="ECO:0000313" key="2">
    <source>
        <dbReference type="EMBL" id="KAG2606750.1"/>
    </source>
</evidence>
<gene>
    <name evidence="2" type="ORF">PVAP13_4NG215566</name>
</gene>
<evidence type="ECO:0000256" key="1">
    <source>
        <dbReference type="SAM" id="MobiDB-lite"/>
    </source>
</evidence>
<dbReference type="AlphaFoldDB" id="A0A8T0T6U3"/>
<accession>A0A8T0T6U3</accession>